<evidence type="ECO:0000256" key="1">
    <source>
        <dbReference type="ARBA" id="ARBA00001686"/>
    </source>
</evidence>
<feature type="region of interest" description="Disordered" evidence="6">
    <location>
        <begin position="520"/>
        <end position="543"/>
    </location>
</feature>
<dbReference type="InterPro" id="IPR036940">
    <property type="entry name" value="PI3/4_kinase_cat_sf"/>
</dbReference>
<dbReference type="PROSITE" id="PS51545">
    <property type="entry name" value="PIK_HELICAL"/>
    <property type="match status" value="1"/>
</dbReference>
<organism evidence="10 11">
    <name type="scientific">Basidiobolus ranarum</name>
    <dbReference type="NCBI Taxonomy" id="34480"/>
    <lineage>
        <taxon>Eukaryota</taxon>
        <taxon>Fungi</taxon>
        <taxon>Fungi incertae sedis</taxon>
        <taxon>Zoopagomycota</taxon>
        <taxon>Entomophthoromycotina</taxon>
        <taxon>Basidiobolomycetes</taxon>
        <taxon>Basidiobolales</taxon>
        <taxon>Basidiobolaceae</taxon>
        <taxon>Basidiobolus</taxon>
    </lineage>
</organism>
<dbReference type="EC" id="2.7.1.67" evidence="3"/>
<dbReference type="EMBL" id="JASJQH010007139">
    <property type="protein sequence ID" value="KAK9717510.1"/>
    <property type="molecule type" value="Genomic_DNA"/>
</dbReference>
<dbReference type="Pfam" id="PF11522">
    <property type="entry name" value="Pik1"/>
    <property type="match status" value="1"/>
</dbReference>
<name>A0ABR2W283_9FUNG</name>
<dbReference type="InterPro" id="IPR042236">
    <property type="entry name" value="PI3K_accessory_sf"/>
</dbReference>
<sequence length="906" mass="101492">MTSNSLLLRLFNSEFFTSWLAISYIFKYPDSVGIQHYLCNELKKFPVSEIEFFLPQICHMLISRPEQSVSLENFLLDRCKISTHIAILTFWYLQAYMSDLSSTPHSSSYRLCKRMHSQVQNIIFKESCDDGNEIPKRKVKVRENPFPALVGMSALLAGIVSPAFAISAGQMAIDQGRRAPFYPPVKQVEDTNKADTNGSEVQEKDINAESQDTPNQNTSLNLSPGSSRIPTSSPTLEDLHKGRAFSFGHYIKSTAGRRSFERISTLNLSPSRSFDRRETESYSEATSPVPESDSDFEYDLFLGSEPSRRKQLIDGHYFHSEMSFVIALVDISNRLCMLPKKARISSLHAELSLLNHNLPADVCIPLWCPATADSPYHHKIVRIPPSDAVVLNSAERVPYLIMVEVIETDADFDESALLKYKPAIPAPIEENGSDSDSSDSSNEPIHMGGELKVPTSVTSTRSLDITEFEEMSSHPSPAASQTNKEYFETVVNRRSSNTTDGFAEHMRTAAVMLAQLTERQKRETGRSISNAKAVDTSSSGKNQSATDLIREKIIQKMMALEEARIAKMKLEGIGSGVGGDGGEGGGGETLEDDGDILESVKHKDDPSAAVFQEDWNAKKERIRASSPYGSHPNWQLFPVIVKTGGDLRQEQLALQLILVMQKIWREADIDIWVKYYRILVTSSSSGFIETVRNTISLHSLKKEGYNKQLNQQGVVFTLYDYFVQKFGTPDSPEFLRAQDNFMRSLVGYSLVCYILHLKDRHNGNVLLATDGHLIHIDFGFMLSNSPGSVGFEMAPFKLTQEYLDVLGGVESEKFAEFKALFKQGFLSLRKFADNIILLVEIMQKDSSLPCFSNTGESTVAALRDRFQLSLTEAQVDEYLEKLIISSCCNVFTRLYDTFQYYSNGIL</sequence>
<evidence type="ECO:0000313" key="10">
    <source>
        <dbReference type="EMBL" id="KAK9717510.1"/>
    </source>
</evidence>
<dbReference type="GO" id="GO:0004430">
    <property type="term" value="F:1-phosphatidylinositol 4-kinase activity"/>
    <property type="evidence" value="ECO:0007669"/>
    <property type="project" value="UniProtKB-EC"/>
</dbReference>
<feature type="region of interest" description="Disordered" evidence="6">
    <location>
        <begin position="188"/>
        <end position="237"/>
    </location>
</feature>
<evidence type="ECO:0000313" key="11">
    <source>
        <dbReference type="Proteomes" id="UP001479436"/>
    </source>
</evidence>
<proteinExistence type="inferred from homology"/>
<feature type="domain" description="PIK helical" evidence="9">
    <location>
        <begin position="1"/>
        <end position="117"/>
    </location>
</feature>
<dbReference type="PANTHER" id="PTHR10048:SF22">
    <property type="entry name" value="PHOSPHATIDYLINOSITOL 4-KINASE BETA"/>
    <property type="match status" value="1"/>
</dbReference>
<feature type="domain" description="PI3K/PI4K catalytic" evidence="8">
    <location>
        <begin position="604"/>
        <end position="891"/>
    </location>
</feature>
<comment type="similarity">
    <text evidence="2">Belongs to the PI3/PI4-kinase family. Type III PI4K subfamily.</text>
</comment>
<evidence type="ECO:0000259" key="8">
    <source>
        <dbReference type="PROSITE" id="PS50290"/>
    </source>
</evidence>
<keyword evidence="7" id="KW-0812">Transmembrane</keyword>
<feature type="compositionally biased region" description="Polar residues" evidence="6">
    <location>
        <begin position="208"/>
        <end position="235"/>
    </location>
</feature>
<keyword evidence="4 10" id="KW-0808">Transferase</keyword>
<keyword evidence="11" id="KW-1185">Reference proteome</keyword>
<dbReference type="Gene3D" id="1.10.1070.11">
    <property type="entry name" value="Phosphatidylinositol 3-/4-kinase, catalytic domain"/>
    <property type="match status" value="1"/>
</dbReference>
<dbReference type="PROSITE" id="PS00916">
    <property type="entry name" value="PI3_4_KINASE_2"/>
    <property type="match status" value="1"/>
</dbReference>
<keyword evidence="7" id="KW-0472">Membrane</keyword>
<dbReference type="Proteomes" id="UP001479436">
    <property type="component" value="Unassembled WGS sequence"/>
</dbReference>
<evidence type="ECO:0000259" key="9">
    <source>
        <dbReference type="PROSITE" id="PS51545"/>
    </source>
</evidence>
<reference evidence="10 11" key="1">
    <citation type="submission" date="2023-04" db="EMBL/GenBank/DDBJ databases">
        <title>Genome of Basidiobolus ranarum AG-B5.</title>
        <authorList>
            <person name="Stajich J.E."/>
            <person name="Carter-House D."/>
            <person name="Gryganskyi A."/>
        </authorList>
    </citation>
    <scope>NUCLEOTIDE SEQUENCE [LARGE SCALE GENOMIC DNA]</scope>
    <source>
        <strain evidence="10 11">AG-B5</strain>
    </source>
</reference>
<keyword evidence="7" id="KW-1133">Transmembrane helix</keyword>
<dbReference type="InterPro" id="IPR016024">
    <property type="entry name" value="ARM-type_fold"/>
</dbReference>
<dbReference type="CDD" id="cd05168">
    <property type="entry name" value="PI4Kc_III_beta"/>
    <property type="match status" value="1"/>
</dbReference>
<feature type="transmembrane region" description="Helical" evidence="7">
    <location>
        <begin position="146"/>
        <end position="168"/>
    </location>
</feature>
<gene>
    <name evidence="10" type="primary">PIK1_1</name>
    <name evidence="10" type="ORF">K7432_006158</name>
</gene>
<dbReference type="InterPro" id="IPR011009">
    <property type="entry name" value="Kinase-like_dom_sf"/>
</dbReference>
<dbReference type="InterPro" id="IPR001263">
    <property type="entry name" value="PI3K_accessory_dom"/>
</dbReference>
<dbReference type="InterPro" id="IPR021601">
    <property type="entry name" value="Phosphatidylino_kinase_fungi"/>
</dbReference>
<dbReference type="PROSITE" id="PS50290">
    <property type="entry name" value="PI3_4_KINASE_3"/>
    <property type="match status" value="1"/>
</dbReference>
<evidence type="ECO:0000256" key="6">
    <source>
        <dbReference type="SAM" id="MobiDB-lite"/>
    </source>
</evidence>
<dbReference type="SUPFAM" id="SSF48371">
    <property type="entry name" value="ARM repeat"/>
    <property type="match status" value="1"/>
</dbReference>
<evidence type="ECO:0000256" key="3">
    <source>
        <dbReference type="ARBA" id="ARBA00012169"/>
    </source>
</evidence>
<dbReference type="Gene3D" id="3.30.1010.10">
    <property type="entry name" value="Phosphatidylinositol 3-kinase Catalytic Subunit, Chain A, domain 4"/>
    <property type="match status" value="1"/>
</dbReference>
<dbReference type="SUPFAM" id="SSF56112">
    <property type="entry name" value="Protein kinase-like (PK-like)"/>
    <property type="match status" value="1"/>
</dbReference>
<dbReference type="InterPro" id="IPR049160">
    <property type="entry name" value="PI4KB-PIK1_PIK"/>
</dbReference>
<dbReference type="Pfam" id="PF00454">
    <property type="entry name" value="PI3_PI4_kinase"/>
    <property type="match status" value="1"/>
</dbReference>
<keyword evidence="5" id="KW-0418">Kinase</keyword>
<dbReference type="Pfam" id="PF21245">
    <property type="entry name" value="PI4KB-PIK1_PIK"/>
    <property type="match status" value="1"/>
</dbReference>
<feature type="compositionally biased region" description="Polar residues" evidence="6">
    <location>
        <begin position="526"/>
        <end position="543"/>
    </location>
</feature>
<evidence type="ECO:0000256" key="4">
    <source>
        <dbReference type="ARBA" id="ARBA00022679"/>
    </source>
</evidence>
<comment type="caution">
    <text evidence="10">The sequence shown here is derived from an EMBL/GenBank/DDBJ whole genome shotgun (WGS) entry which is preliminary data.</text>
</comment>
<feature type="region of interest" description="Disordered" evidence="6">
    <location>
        <begin position="427"/>
        <end position="458"/>
    </location>
</feature>
<feature type="region of interest" description="Disordered" evidence="6">
    <location>
        <begin position="271"/>
        <end position="292"/>
    </location>
</feature>
<accession>A0ABR2W283</accession>
<evidence type="ECO:0000256" key="7">
    <source>
        <dbReference type="SAM" id="Phobius"/>
    </source>
</evidence>
<comment type="catalytic activity">
    <reaction evidence="1">
        <text>a 1,2-diacyl-sn-glycero-3-phospho-(1D-myo-inositol) + ATP = a 1,2-diacyl-sn-glycero-3-phospho-(1D-myo-inositol 4-phosphate) + ADP + H(+)</text>
        <dbReference type="Rhea" id="RHEA:19877"/>
        <dbReference type="ChEBI" id="CHEBI:15378"/>
        <dbReference type="ChEBI" id="CHEBI:30616"/>
        <dbReference type="ChEBI" id="CHEBI:57880"/>
        <dbReference type="ChEBI" id="CHEBI:58178"/>
        <dbReference type="ChEBI" id="CHEBI:456216"/>
        <dbReference type="EC" id="2.7.1.67"/>
    </reaction>
</comment>
<dbReference type="InterPro" id="IPR015433">
    <property type="entry name" value="PI3/4_kinase"/>
</dbReference>
<dbReference type="PANTHER" id="PTHR10048">
    <property type="entry name" value="PHOSPHATIDYLINOSITOL KINASE"/>
    <property type="match status" value="1"/>
</dbReference>
<dbReference type="Gene3D" id="1.25.40.70">
    <property type="entry name" value="Phosphatidylinositol 3-kinase, accessory domain (PIK)"/>
    <property type="match status" value="1"/>
</dbReference>
<dbReference type="SMART" id="SM00146">
    <property type="entry name" value="PI3Kc"/>
    <property type="match status" value="1"/>
</dbReference>
<evidence type="ECO:0000256" key="2">
    <source>
        <dbReference type="ARBA" id="ARBA00006209"/>
    </source>
</evidence>
<dbReference type="InterPro" id="IPR018936">
    <property type="entry name" value="PI3/4_kinase_CS"/>
</dbReference>
<protein>
    <recommendedName>
        <fullName evidence="3">1-phosphatidylinositol 4-kinase</fullName>
        <ecNumber evidence="3">2.7.1.67</ecNumber>
    </recommendedName>
</protein>
<dbReference type="InterPro" id="IPR057754">
    <property type="entry name" value="PI4-kinase_beta/PIK1_cat"/>
</dbReference>
<dbReference type="InterPro" id="IPR000403">
    <property type="entry name" value="PI3/4_kinase_cat_dom"/>
</dbReference>
<evidence type="ECO:0000256" key="5">
    <source>
        <dbReference type="ARBA" id="ARBA00022777"/>
    </source>
</evidence>